<feature type="signal peptide" evidence="1">
    <location>
        <begin position="1"/>
        <end position="19"/>
    </location>
</feature>
<organism evidence="2 3">
    <name type="scientific">Brevundimonas naejangsanensis</name>
    <dbReference type="NCBI Taxonomy" id="588932"/>
    <lineage>
        <taxon>Bacteria</taxon>
        <taxon>Pseudomonadati</taxon>
        <taxon>Pseudomonadota</taxon>
        <taxon>Alphaproteobacteria</taxon>
        <taxon>Caulobacterales</taxon>
        <taxon>Caulobacteraceae</taxon>
        <taxon>Brevundimonas</taxon>
    </lineage>
</organism>
<sequence length="167" mass="17782">MISRLALPLITLAVLAGCASPPRVETVRSAAVPDAVTAYRLFEGEASTETDRAAAVAVRQALAARGWREVDDKTAWRVETAYAVRPQKTGVFTDVDARDGEWTEAPRLPQFWSRRRQVHTLSLILTGPGDAPGAYRVSATSVLGRGQADEAPGLLADAAVSQLGAVD</sequence>
<dbReference type="Proteomes" id="UP000077603">
    <property type="component" value="Chromosome"/>
</dbReference>
<evidence type="ECO:0000256" key="1">
    <source>
        <dbReference type="SAM" id="SignalP"/>
    </source>
</evidence>
<name>A0A172Y5T0_9CAUL</name>
<dbReference type="RefSeq" id="WP_025978128.1">
    <property type="nucleotide sequence ID" value="NZ_CP015614.1"/>
</dbReference>
<evidence type="ECO:0000313" key="3">
    <source>
        <dbReference type="Proteomes" id="UP000077603"/>
    </source>
</evidence>
<gene>
    <name evidence="2" type="ORF">DA69_07345</name>
</gene>
<reference evidence="2 3" key="1">
    <citation type="journal article" date="2014" name="Genome Announc.">
        <title>Genome Sequence of a Promising Hydrogen-Producing Facultative Anaerobic Bacterium, Brevundimonas naejangsanensis Strain B1.</title>
        <authorList>
            <person name="Su H."/>
            <person name="Zhang T."/>
            <person name="Bao M."/>
            <person name="Jiang Y."/>
            <person name="Wang Y."/>
            <person name="Tan T."/>
        </authorList>
    </citation>
    <scope>NUCLEOTIDE SEQUENCE [LARGE SCALE GENOMIC DNA]</scope>
    <source>
        <strain evidence="2 3">B1</strain>
    </source>
</reference>
<accession>A0A172Y5T0</accession>
<protein>
    <recommendedName>
        <fullName evidence="4">DUF4136 domain-containing protein</fullName>
    </recommendedName>
</protein>
<proteinExistence type="predicted"/>
<evidence type="ECO:0008006" key="4">
    <source>
        <dbReference type="Google" id="ProtNLM"/>
    </source>
</evidence>
<dbReference type="EMBL" id="CP015614">
    <property type="protein sequence ID" value="ANF54570.1"/>
    <property type="molecule type" value="Genomic_DNA"/>
</dbReference>
<dbReference type="OrthoDB" id="7204147at2"/>
<dbReference type="PROSITE" id="PS51257">
    <property type="entry name" value="PROKAR_LIPOPROTEIN"/>
    <property type="match status" value="1"/>
</dbReference>
<dbReference type="KEGG" id="bne:DA69_07345"/>
<evidence type="ECO:0000313" key="2">
    <source>
        <dbReference type="EMBL" id="ANF54570.1"/>
    </source>
</evidence>
<dbReference type="AlphaFoldDB" id="A0A172Y5T0"/>
<feature type="chain" id="PRO_5008004300" description="DUF4136 domain-containing protein" evidence="1">
    <location>
        <begin position="20"/>
        <end position="167"/>
    </location>
</feature>
<dbReference type="STRING" id="588932.DA69_07345"/>
<keyword evidence="3" id="KW-1185">Reference proteome</keyword>
<keyword evidence="1" id="KW-0732">Signal</keyword>